<organism evidence="1 2">
    <name type="scientific">Actinoplanes auranticolor</name>
    <dbReference type="NCBI Taxonomy" id="47988"/>
    <lineage>
        <taxon>Bacteria</taxon>
        <taxon>Bacillati</taxon>
        <taxon>Actinomycetota</taxon>
        <taxon>Actinomycetes</taxon>
        <taxon>Micromonosporales</taxon>
        <taxon>Micromonosporaceae</taxon>
        <taxon>Actinoplanes</taxon>
    </lineage>
</organism>
<evidence type="ECO:0000313" key="2">
    <source>
        <dbReference type="Proteomes" id="UP000681340"/>
    </source>
</evidence>
<dbReference type="AlphaFoldDB" id="A0A919VJ42"/>
<proteinExistence type="predicted"/>
<accession>A0A919VJ42</accession>
<evidence type="ECO:0000313" key="1">
    <source>
        <dbReference type="EMBL" id="GIM67871.1"/>
    </source>
</evidence>
<name>A0A919VJ42_9ACTN</name>
<keyword evidence="2" id="KW-1185">Reference proteome</keyword>
<comment type="caution">
    <text evidence="1">The sequence shown here is derived from an EMBL/GenBank/DDBJ whole genome shotgun (WGS) entry which is preliminary data.</text>
</comment>
<dbReference type="Proteomes" id="UP000681340">
    <property type="component" value="Unassembled WGS sequence"/>
</dbReference>
<protein>
    <submittedName>
        <fullName evidence="1">Uncharacterized protein</fullName>
    </submittedName>
</protein>
<dbReference type="EMBL" id="BOQL01000024">
    <property type="protein sequence ID" value="GIM67871.1"/>
    <property type="molecule type" value="Genomic_DNA"/>
</dbReference>
<gene>
    <name evidence="1" type="ORF">Aau02nite_29200</name>
</gene>
<reference evidence="1" key="1">
    <citation type="submission" date="2021-03" db="EMBL/GenBank/DDBJ databases">
        <title>Whole genome shotgun sequence of Actinoplanes auranticolor NBRC 12245.</title>
        <authorList>
            <person name="Komaki H."/>
            <person name="Tamura T."/>
        </authorList>
    </citation>
    <scope>NUCLEOTIDE SEQUENCE</scope>
    <source>
        <strain evidence="1">NBRC 12245</strain>
    </source>
</reference>
<dbReference type="RefSeq" id="WP_212988938.1">
    <property type="nucleotide sequence ID" value="NZ_BAABEA010000008.1"/>
</dbReference>
<sequence length="126" mass="14344">MAYEIEVERVFRARQGLPSPVRQRRGLAPLGPGADVEVVLRAAVAFDDAQLTARGWFFDTDELAERLDGWAQVLGADVWTARFAFRPTFELVARYVFGELSPVVPQLAWVELEDRTFGSRTRYRAR</sequence>